<sequence length="57" mass="6778">MRLGGDSALRPLALRLLVVRWPVRVTDPDVLFRSFFLRLVLRFLRVLLFLCLLRRRG</sequence>
<name>A0ABU0SW71_9ACTN</name>
<dbReference type="EMBL" id="JAUSZI010000002">
    <property type="protein sequence ID" value="MDQ1027808.1"/>
    <property type="molecule type" value="Genomic_DNA"/>
</dbReference>
<gene>
    <name evidence="1" type="ORF">QF035_005390</name>
</gene>
<reference evidence="1 2" key="1">
    <citation type="submission" date="2023-07" db="EMBL/GenBank/DDBJ databases">
        <title>Comparative genomics of wheat-associated soil bacteria to identify genetic determinants of phenazine resistance.</title>
        <authorList>
            <person name="Mouncey N."/>
        </authorList>
    </citation>
    <scope>NUCLEOTIDE SEQUENCE [LARGE SCALE GENOMIC DNA]</scope>
    <source>
        <strain evidence="1 2">V2I4</strain>
    </source>
</reference>
<evidence type="ECO:0000313" key="1">
    <source>
        <dbReference type="EMBL" id="MDQ1027808.1"/>
    </source>
</evidence>
<proteinExistence type="predicted"/>
<protein>
    <submittedName>
        <fullName evidence="1">Uncharacterized protein</fullName>
    </submittedName>
</protein>
<dbReference type="Proteomes" id="UP001230328">
    <property type="component" value="Unassembled WGS sequence"/>
</dbReference>
<dbReference type="RefSeq" id="WP_307523123.1">
    <property type="nucleotide sequence ID" value="NZ_JAUSZI010000002.1"/>
</dbReference>
<organism evidence="1 2">
    <name type="scientific">Streptomyces umbrinus</name>
    <dbReference type="NCBI Taxonomy" id="67370"/>
    <lineage>
        <taxon>Bacteria</taxon>
        <taxon>Bacillati</taxon>
        <taxon>Actinomycetota</taxon>
        <taxon>Actinomycetes</taxon>
        <taxon>Kitasatosporales</taxon>
        <taxon>Streptomycetaceae</taxon>
        <taxon>Streptomyces</taxon>
        <taxon>Streptomyces phaeochromogenes group</taxon>
    </lineage>
</organism>
<accession>A0ABU0SW71</accession>
<evidence type="ECO:0000313" key="2">
    <source>
        <dbReference type="Proteomes" id="UP001230328"/>
    </source>
</evidence>
<keyword evidence="2" id="KW-1185">Reference proteome</keyword>
<comment type="caution">
    <text evidence="1">The sequence shown here is derived from an EMBL/GenBank/DDBJ whole genome shotgun (WGS) entry which is preliminary data.</text>
</comment>